<dbReference type="Proteomes" id="UP000244962">
    <property type="component" value="Unassembled WGS sequence"/>
</dbReference>
<dbReference type="AlphaFoldDB" id="A0A2U1TH42"/>
<reference evidence="2" key="1">
    <citation type="submission" date="2018-04" db="EMBL/GenBank/DDBJ databases">
        <authorList>
            <person name="Liu S."/>
            <person name="Wang Z."/>
            <person name="Li J."/>
        </authorList>
    </citation>
    <scope>NUCLEOTIDE SEQUENCE [LARGE SCALE GENOMIC DNA]</scope>
    <source>
        <strain evidence="2">622</strain>
    </source>
</reference>
<accession>A0A2U1TH42</accession>
<organism evidence="1 2">
    <name type="scientific">Mycetocola zhujimingii</name>
    <dbReference type="NCBI Taxonomy" id="2079792"/>
    <lineage>
        <taxon>Bacteria</taxon>
        <taxon>Bacillati</taxon>
        <taxon>Actinomycetota</taxon>
        <taxon>Actinomycetes</taxon>
        <taxon>Micrococcales</taxon>
        <taxon>Microbacteriaceae</taxon>
        <taxon>Mycetocola</taxon>
    </lineage>
</organism>
<keyword evidence="2" id="KW-1185">Reference proteome</keyword>
<protein>
    <recommendedName>
        <fullName evidence="3">Fe-S oxidoreductase</fullName>
    </recommendedName>
</protein>
<dbReference type="RefSeq" id="WP_108391254.1">
    <property type="nucleotide sequence ID" value="NZ_CP026949.1"/>
</dbReference>
<evidence type="ECO:0000313" key="1">
    <source>
        <dbReference type="EMBL" id="PWC08204.1"/>
    </source>
</evidence>
<dbReference type="OrthoDB" id="5007400at2"/>
<dbReference type="EMBL" id="QEFB01000001">
    <property type="protein sequence ID" value="PWC08204.1"/>
    <property type="molecule type" value="Genomic_DNA"/>
</dbReference>
<proteinExistence type="predicted"/>
<gene>
    <name evidence="1" type="ORF">DF223_02320</name>
</gene>
<name>A0A2U1TH42_9MICO</name>
<dbReference type="KEGG" id="myl:C3E77_08560"/>
<comment type="caution">
    <text evidence="1">The sequence shown here is derived from an EMBL/GenBank/DDBJ whole genome shotgun (WGS) entry which is preliminary data.</text>
</comment>
<sequence>MQLGTRWSIGDTPPAGLPEVIVAAVRTVEDELRAEDVTTTGWRWTLTWLERKPVVELDDGTVITYNSTTDSATIRQYDEPTLDDDEDDA</sequence>
<evidence type="ECO:0008006" key="3">
    <source>
        <dbReference type="Google" id="ProtNLM"/>
    </source>
</evidence>
<evidence type="ECO:0000313" key="2">
    <source>
        <dbReference type="Proteomes" id="UP000244962"/>
    </source>
</evidence>